<dbReference type="SUPFAM" id="SSF109993">
    <property type="entry name" value="VPS9 domain"/>
    <property type="match status" value="1"/>
</dbReference>
<feature type="domain" description="DUF7067" evidence="1">
    <location>
        <begin position="20"/>
        <end position="74"/>
    </location>
</feature>
<reference evidence="2" key="2">
    <citation type="submission" date="2023-05" db="EMBL/GenBank/DDBJ databases">
        <authorList>
            <person name="Schelkunov M.I."/>
        </authorList>
    </citation>
    <scope>NUCLEOTIDE SEQUENCE</scope>
    <source>
        <strain evidence="2">Hsosn_3</strain>
        <tissue evidence="2">Leaf</tissue>
    </source>
</reference>
<keyword evidence="3" id="KW-1185">Reference proteome</keyword>
<dbReference type="EMBL" id="JAUIZM010000006">
    <property type="protein sequence ID" value="KAK1381198.1"/>
    <property type="molecule type" value="Genomic_DNA"/>
</dbReference>
<protein>
    <recommendedName>
        <fullName evidence="1">DUF7067 domain-containing protein</fullName>
    </recommendedName>
</protein>
<dbReference type="Pfam" id="PF23229">
    <property type="entry name" value="DUF7067"/>
    <property type="match status" value="1"/>
</dbReference>
<comment type="caution">
    <text evidence="2">The sequence shown here is derived from an EMBL/GenBank/DDBJ whole genome shotgun (WGS) entry which is preliminary data.</text>
</comment>
<dbReference type="InterPro" id="IPR055495">
    <property type="entry name" value="CWD_DUF7067"/>
</dbReference>
<dbReference type="AlphaFoldDB" id="A0AAD8MRI7"/>
<sequence length="261" mass="30524">MLNHHPYQVYLESRVIHLPDDLVQIQAYIRWEKAGKPNYFRDQQLLEFEEARKELQVELEKGKSIEAIRNKITKREKKPNVSKNPDTKRFSSVERIQRKKRDLMQLLNKYTPGPVKETIPEKPPTLSAVNLFCKAKEEQSGGPALRKNIYKLADRELLGLEKYVMTKLFTRVYASLPEEVNEDNQLHQKVALIQQFIHPENLDIQPIYQNEISCCCAEDNYVSIMTREFVLANKLFVVMLAQLLSYKKKFGCSCSLDYIDD</sequence>
<gene>
    <name evidence="2" type="ORF">POM88_027942</name>
</gene>
<dbReference type="PANTHER" id="PTHR46999:SF6">
    <property type="entry name" value="ALPHA-GLUCAN, WATER DIKINASE"/>
    <property type="match status" value="1"/>
</dbReference>
<evidence type="ECO:0000313" key="2">
    <source>
        <dbReference type="EMBL" id="KAK1381198.1"/>
    </source>
</evidence>
<proteinExistence type="predicted"/>
<dbReference type="InterPro" id="IPR037191">
    <property type="entry name" value="VPS9_dom_sf"/>
</dbReference>
<evidence type="ECO:0000259" key="1">
    <source>
        <dbReference type="Pfam" id="PF23229"/>
    </source>
</evidence>
<evidence type="ECO:0000313" key="3">
    <source>
        <dbReference type="Proteomes" id="UP001237642"/>
    </source>
</evidence>
<dbReference type="Proteomes" id="UP001237642">
    <property type="component" value="Unassembled WGS sequence"/>
</dbReference>
<dbReference type="PANTHER" id="PTHR46999">
    <property type="entry name" value="ALPHA-GLUCAN WATER DIKINASE 1, CHLOROPLASTIC-RELATED"/>
    <property type="match status" value="1"/>
</dbReference>
<accession>A0AAD8MRI7</accession>
<name>A0AAD8MRI7_9APIA</name>
<organism evidence="2 3">
    <name type="scientific">Heracleum sosnowskyi</name>
    <dbReference type="NCBI Taxonomy" id="360622"/>
    <lineage>
        <taxon>Eukaryota</taxon>
        <taxon>Viridiplantae</taxon>
        <taxon>Streptophyta</taxon>
        <taxon>Embryophyta</taxon>
        <taxon>Tracheophyta</taxon>
        <taxon>Spermatophyta</taxon>
        <taxon>Magnoliopsida</taxon>
        <taxon>eudicotyledons</taxon>
        <taxon>Gunneridae</taxon>
        <taxon>Pentapetalae</taxon>
        <taxon>asterids</taxon>
        <taxon>campanulids</taxon>
        <taxon>Apiales</taxon>
        <taxon>Apiaceae</taxon>
        <taxon>Apioideae</taxon>
        <taxon>apioid superclade</taxon>
        <taxon>Tordylieae</taxon>
        <taxon>Tordyliinae</taxon>
        <taxon>Heracleum</taxon>
    </lineage>
</organism>
<reference evidence="2" key="1">
    <citation type="submission" date="2023-02" db="EMBL/GenBank/DDBJ databases">
        <title>Genome of toxic invasive species Heracleum sosnowskyi carries increased number of genes despite the absence of recent whole-genome duplications.</title>
        <authorList>
            <person name="Schelkunov M."/>
            <person name="Shtratnikova V."/>
            <person name="Makarenko M."/>
            <person name="Klepikova A."/>
            <person name="Omelchenko D."/>
            <person name="Novikova G."/>
            <person name="Obukhova E."/>
            <person name="Bogdanov V."/>
            <person name="Penin A."/>
            <person name="Logacheva M."/>
        </authorList>
    </citation>
    <scope>NUCLEOTIDE SEQUENCE</scope>
    <source>
        <strain evidence="2">Hsosn_3</strain>
        <tissue evidence="2">Leaf</tissue>
    </source>
</reference>